<dbReference type="Proteomes" id="UP000004662">
    <property type="component" value="Chromosome"/>
</dbReference>
<feature type="region of interest" description="Disordered" evidence="1">
    <location>
        <begin position="62"/>
        <end position="91"/>
    </location>
</feature>
<organism evidence="2 3">
    <name type="scientific">Solidesulfovibrio carbinoliphilus subsp. oakridgensis</name>
    <dbReference type="NCBI Taxonomy" id="694327"/>
    <lineage>
        <taxon>Bacteria</taxon>
        <taxon>Pseudomonadati</taxon>
        <taxon>Thermodesulfobacteriota</taxon>
        <taxon>Desulfovibrionia</taxon>
        <taxon>Desulfovibrionales</taxon>
        <taxon>Desulfovibrionaceae</taxon>
        <taxon>Solidesulfovibrio</taxon>
    </lineage>
</organism>
<dbReference type="eggNOG" id="ENOG5031HQP">
    <property type="taxonomic scope" value="Bacteria"/>
</dbReference>
<keyword evidence="3" id="KW-1185">Reference proteome</keyword>
<sequence>MAPRLASRKLLVAVISIIAVALNRKWGMGLAPDEIQAVTDIALAAIGSQAGIDLAERALPLLSRPRTSPGPGKADVPGDSTDVPRGNADVC</sequence>
<dbReference type="EMBL" id="CM001368">
    <property type="protein sequence ID" value="EHJ48472.1"/>
    <property type="molecule type" value="Genomic_DNA"/>
</dbReference>
<accession>G7Q6Y9</accession>
<dbReference type="OrthoDB" id="5460629at2"/>
<dbReference type="RefSeq" id="WP_009181846.1">
    <property type="nucleotide sequence ID" value="NZ_CM001368.1"/>
</dbReference>
<name>G7Q6Y9_9BACT</name>
<proteinExistence type="predicted"/>
<protein>
    <submittedName>
        <fullName evidence="2">Uncharacterized protein</fullName>
    </submittedName>
</protein>
<evidence type="ECO:0000313" key="3">
    <source>
        <dbReference type="Proteomes" id="UP000004662"/>
    </source>
</evidence>
<dbReference type="AlphaFoldDB" id="G7Q6Y9"/>
<gene>
    <name evidence="2" type="ORF">DFW101_2468</name>
</gene>
<dbReference type="STRING" id="694327.DFW101_2468"/>
<dbReference type="HOGENOM" id="CLU_187501_0_0_7"/>
<evidence type="ECO:0000256" key="1">
    <source>
        <dbReference type="SAM" id="MobiDB-lite"/>
    </source>
</evidence>
<reference evidence="3" key="1">
    <citation type="journal article" date="2015" name="Genome Announc.">
        <title>High-Quality Draft Genome Sequence of Desulfovibrio carbinoliphilus FW-101-2B, an Organic Acid-Oxidizing Sulfate-Reducing Bacterium Isolated from Uranium(VI)-Contaminated Groundwater.</title>
        <authorList>
            <person name="Ramsay B.D."/>
            <person name="Hwang C."/>
            <person name="Woo H.L."/>
            <person name="Carroll S.L."/>
            <person name="Lucas S."/>
            <person name="Han J."/>
            <person name="Lapidus A.L."/>
            <person name="Cheng J.F."/>
            <person name="Goodwin L.A."/>
            <person name="Pitluck S."/>
            <person name="Peters L."/>
            <person name="Chertkov O."/>
            <person name="Held B."/>
            <person name="Detter J.C."/>
            <person name="Han C.S."/>
            <person name="Tapia R."/>
            <person name="Land M.L."/>
            <person name="Hauser L.J."/>
            <person name="Kyrpides N.C."/>
            <person name="Ivanova N.N."/>
            <person name="Mikhailova N."/>
            <person name="Pagani I."/>
            <person name="Woyke T."/>
            <person name="Arkin A.P."/>
            <person name="Dehal P."/>
            <person name="Chivian D."/>
            <person name="Criddle C.S."/>
            <person name="Wu W."/>
            <person name="Chakraborty R."/>
            <person name="Hazen T.C."/>
            <person name="Fields M.W."/>
        </authorList>
    </citation>
    <scope>NUCLEOTIDE SEQUENCE [LARGE SCALE GENOMIC DNA]</scope>
    <source>
        <strain evidence="3">FW-101-2B</strain>
    </source>
</reference>
<evidence type="ECO:0000313" key="2">
    <source>
        <dbReference type="EMBL" id="EHJ48472.1"/>
    </source>
</evidence>